<dbReference type="Pfam" id="PF01850">
    <property type="entry name" value="PIN"/>
    <property type="match status" value="1"/>
</dbReference>
<dbReference type="GO" id="GO:0000287">
    <property type="term" value="F:magnesium ion binding"/>
    <property type="evidence" value="ECO:0007669"/>
    <property type="project" value="UniProtKB-UniRule"/>
</dbReference>
<dbReference type="PANTHER" id="PTHR33653">
    <property type="entry name" value="RIBONUCLEASE VAPC2"/>
    <property type="match status" value="1"/>
</dbReference>
<dbReference type="EMBL" id="CP003600">
    <property type="protein sequence ID" value="AFY93750.1"/>
    <property type="molecule type" value="Genomic_DNA"/>
</dbReference>
<dbReference type="KEGG" id="cmp:Cha6605_2710"/>
<evidence type="ECO:0000256" key="5">
    <source>
        <dbReference type="ARBA" id="ARBA00022801"/>
    </source>
</evidence>
<keyword evidence="6 8" id="KW-0460">Magnesium</keyword>
<keyword evidence="3 8" id="KW-0540">Nuclease</keyword>
<dbReference type="AlphaFoldDB" id="K9UG13"/>
<evidence type="ECO:0000256" key="3">
    <source>
        <dbReference type="ARBA" id="ARBA00022722"/>
    </source>
</evidence>
<organism evidence="10 11">
    <name type="scientific">Chamaesiphon minutus (strain ATCC 27169 / PCC 6605)</name>
    <dbReference type="NCBI Taxonomy" id="1173020"/>
    <lineage>
        <taxon>Bacteria</taxon>
        <taxon>Bacillati</taxon>
        <taxon>Cyanobacteriota</taxon>
        <taxon>Cyanophyceae</taxon>
        <taxon>Gomontiellales</taxon>
        <taxon>Chamaesiphonaceae</taxon>
        <taxon>Chamaesiphon</taxon>
    </lineage>
</organism>
<dbReference type="HAMAP" id="MF_00265">
    <property type="entry name" value="VapC_Nob1"/>
    <property type="match status" value="1"/>
</dbReference>
<dbReference type="OrthoDB" id="9796690at2"/>
<dbReference type="GO" id="GO:0004540">
    <property type="term" value="F:RNA nuclease activity"/>
    <property type="evidence" value="ECO:0007669"/>
    <property type="project" value="InterPro"/>
</dbReference>
<dbReference type="GO" id="GO:0090729">
    <property type="term" value="F:toxin activity"/>
    <property type="evidence" value="ECO:0007669"/>
    <property type="project" value="UniProtKB-KW"/>
</dbReference>
<dbReference type="STRING" id="1173020.Cha6605_2710"/>
<evidence type="ECO:0000256" key="6">
    <source>
        <dbReference type="ARBA" id="ARBA00022842"/>
    </source>
</evidence>
<keyword evidence="4 8" id="KW-0479">Metal-binding</keyword>
<dbReference type="GO" id="GO:0016787">
    <property type="term" value="F:hydrolase activity"/>
    <property type="evidence" value="ECO:0007669"/>
    <property type="project" value="UniProtKB-KW"/>
</dbReference>
<accession>K9UG13</accession>
<evidence type="ECO:0000256" key="2">
    <source>
        <dbReference type="ARBA" id="ARBA00022649"/>
    </source>
</evidence>
<gene>
    <name evidence="8" type="primary">vapC</name>
    <name evidence="10" type="ORF">Cha6605_2710</name>
</gene>
<dbReference type="RefSeq" id="WP_015159896.1">
    <property type="nucleotide sequence ID" value="NC_019697.1"/>
</dbReference>
<dbReference type="InterPro" id="IPR002716">
    <property type="entry name" value="PIN_dom"/>
</dbReference>
<dbReference type="InterPro" id="IPR022907">
    <property type="entry name" value="VapC_family"/>
</dbReference>
<keyword evidence="8" id="KW-0800">Toxin</keyword>
<keyword evidence="5 8" id="KW-0378">Hydrolase</keyword>
<dbReference type="eggNOG" id="COG1487">
    <property type="taxonomic scope" value="Bacteria"/>
</dbReference>
<dbReference type="InterPro" id="IPR050556">
    <property type="entry name" value="Type_II_TA_system_RNase"/>
</dbReference>
<dbReference type="InterPro" id="IPR029060">
    <property type="entry name" value="PIN-like_dom_sf"/>
</dbReference>
<evidence type="ECO:0000259" key="9">
    <source>
        <dbReference type="Pfam" id="PF01850"/>
    </source>
</evidence>
<evidence type="ECO:0000256" key="1">
    <source>
        <dbReference type="ARBA" id="ARBA00001946"/>
    </source>
</evidence>
<dbReference type="Proteomes" id="UP000010366">
    <property type="component" value="Chromosome"/>
</dbReference>
<feature type="domain" description="PIN" evidence="9">
    <location>
        <begin position="3"/>
        <end position="125"/>
    </location>
</feature>
<feature type="binding site" evidence="8">
    <location>
        <position position="98"/>
    </location>
    <ligand>
        <name>Mg(2+)</name>
        <dbReference type="ChEBI" id="CHEBI:18420"/>
    </ligand>
</feature>
<sequence>MRYLLDTNVCVMYLNGRSDSVRSRILSTPSQDLAVCSVVKAELFYGAMRSNNQARTLERQQQFLDRFISLPFNDEAAIVFGEIRAHLANAGTPIGAYDLQIAAIAIANDIILVTHNTREFSRVAGLPIEDWEVDKSDKLS</sequence>
<evidence type="ECO:0000313" key="10">
    <source>
        <dbReference type="EMBL" id="AFY93750.1"/>
    </source>
</evidence>
<protein>
    <recommendedName>
        <fullName evidence="8">Ribonuclease VapC</fullName>
        <shortName evidence="8">RNase VapC</shortName>
        <ecNumber evidence="8">3.1.-.-</ecNumber>
    </recommendedName>
    <alternativeName>
        <fullName evidence="8">Toxin VapC</fullName>
    </alternativeName>
</protein>
<proteinExistence type="inferred from homology"/>
<dbReference type="EC" id="3.1.-.-" evidence="8"/>
<reference evidence="10 11" key="1">
    <citation type="submission" date="2012-05" db="EMBL/GenBank/DDBJ databases">
        <title>Finished chromosome of genome of Chamaesiphon sp. PCC 6605.</title>
        <authorList>
            <consortium name="US DOE Joint Genome Institute"/>
            <person name="Gugger M."/>
            <person name="Coursin T."/>
            <person name="Rippka R."/>
            <person name="Tandeau De Marsac N."/>
            <person name="Huntemann M."/>
            <person name="Wei C.-L."/>
            <person name="Han J."/>
            <person name="Detter J.C."/>
            <person name="Han C."/>
            <person name="Tapia R."/>
            <person name="Chen A."/>
            <person name="Kyrpides N."/>
            <person name="Mavromatis K."/>
            <person name="Markowitz V."/>
            <person name="Szeto E."/>
            <person name="Ivanova N."/>
            <person name="Pagani I."/>
            <person name="Pati A."/>
            <person name="Goodwin L."/>
            <person name="Nordberg H.P."/>
            <person name="Cantor M.N."/>
            <person name="Hua S.X."/>
            <person name="Woyke T."/>
            <person name="Kerfeld C.A."/>
        </authorList>
    </citation>
    <scope>NUCLEOTIDE SEQUENCE [LARGE SCALE GENOMIC DNA]</scope>
    <source>
        <strain evidence="11">ATCC 27169 / PCC 6605</strain>
    </source>
</reference>
<keyword evidence="11" id="KW-1185">Reference proteome</keyword>
<evidence type="ECO:0000256" key="4">
    <source>
        <dbReference type="ARBA" id="ARBA00022723"/>
    </source>
</evidence>
<evidence type="ECO:0000313" key="11">
    <source>
        <dbReference type="Proteomes" id="UP000010366"/>
    </source>
</evidence>
<evidence type="ECO:0000256" key="8">
    <source>
        <dbReference type="HAMAP-Rule" id="MF_00265"/>
    </source>
</evidence>
<dbReference type="HOGENOM" id="CLU_118482_5_3_3"/>
<comment type="function">
    <text evidence="8">Toxic component of a toxin-antitoxin (TA) system. An RNase.</text>
</comment>
<dbReference type="SUPFAM" id="SSF88723">
    <property type="entry name" value="PIN domain-like"/>
    <property type="match status" value="1"/>
</dbReference>
<comment type="similarity">
    <text evidence="7 8">Belongs to the PINc/VapC protein family.</text>
</comment>
<dbReference type="PATRIC" id="fig|1173020.3.peg.3088"/>
<comment type="cofactor">
    <cofactor evidence="1 8">
        <name>Mg(2+)</name>
        <dbReference type="ChEBI" id="CHEBI:18420"/>
    </cofactor>
</comment>
<keyword evidence="2 8" id="KW-1277">Toxin-antitoxin system</keyword>
<feature type="binding site" evidence="8">
    <location>
        <position position="6"/>
    </location>
    <ligand>
        <name>Mg(2+)</name>
        <dbReference type="ChEBI" id="CHEBI:18420"/>
    </ligand>
</feature>
<dbReference type="Gene3D" id="3.40.50.1010">
    <property type="entry name" value="5'-nuclease"/>
    <property type="match status" value="1"/>
</dbReference>
<name>K9UG13_CHAP6</name>
<dbReference type="PANTHER" id="PTHR33653:SF1">
    <property type="entry name" value="RIBONUCLEASE VAPC2"/>
    <property type="match status" value="1"/>
</dbReference>
<evidence type="ECO:0000256" key="7">
    <source>
        <dbReference type="ARBA" id="ARBA00038093"/>
    </source>
</evidence>